<name>A0A409YPZ6_9AGAR</name>
<feature type="compositionally biased region" description="Low complexity" evidence="1">
    <location>
        <begin position="244"/>
        <end position="254"/>
    </location>
</feature>
<evidence type="ECO:0000256" key="1">
    <source>
        <dbReference type="SAM" id="MobiDB-lite"/>
    </source>
</evidence>
<feature type="compositionally biased region" description="Low complexity" evidence="1">
    <location>
        <begin position="464"/>
        <end position="477"/>
    </location>
</feature>
<feature type="region of interest" description="Disordered" evidence="1">
    <location>
        <begin position="646"/>
        <end position="773"/>
    </location>
</feature>
<organism evidence="3 4">
    <name type="scientific">Panaeolus cyanescens</name>
    <dbReference type="NCBI Taxonomy" id="181874"/>
    <lineage>
        <taxon>Eukaryota</taxon>
        <taxon>Fungi</taxon>
        <taxon>Dikarya</taxon>
        <taxon>Basidiomycota</taxon>
        <taxon>Agaricomycotina</taxon>
        <taxon>Agaricomycetes</taxon>
        <taxon>Agaricomycetidae</taxon>
        <taxon>Agaricales</taxon>
        <taxon>Agaricineae</taxon>
        <taxon>Galeropsidaceae</taxon>
        <taxon>Panaeolus</taxon>
    </lineage>
</organism>
<protein>
    <recommendedName>
        <fullName evidence="2">R3H domain-containing protein</fullName>
    </recommendedName>
</protein>
<accession>A0A409YPZ6</accession>
<comment type="caution">
    <text evidence="3">The sequence shown here is derived from an EMBL/GenBank/DDBJ whole genome shotgun (WGS) entry which is preliminary data.</text>
</comment>
<feature type="compositionally biased region" description="Low complexity" evidence="1">
    <location>
        <begin position="123"/>
        <end position="148"/>
    </location>
</feature>
<gene>
    <name evidence="3" type="ORF">CVT24_010263</name>
</gene>
<dbReference type="InParanoid" id="A0A409YPZ6"/>
<dbReference type="InterPro" id="IPR036867">
    <property type="entry name" value="R3H_dom_sf"/>
</dbReference>
<evidence type="ECO:0000259" key="2">
    <source>
        <dbReference type="Pfam" id="PF01424"/>
    </source>
</evidence>
<dbReference type="InterPro" id="IPR034078">
    <property type="entry name" value="NFX1_fam"/>
</dbReference>
<dbReference type="GO" id="GO:0000977">
    <property type="term" value="F:RNA polymerase II transcription regulatory region sequence-specific DNA binding"/>
    <property type="evidence" value="ECO:0007669"/>
    <property type="project" value="TreeGrafter"/>
</dbReference>
<dbReference type="OrthoDB" id="6512771at2759"/>
<feature type="compositionally biased region" description="Low complexity" evidence="1">
    <location>
        <begin position="729"/>
        <end position="741"/>
    </location>
</feature>
<keyword evidence="4" id="KW-1185">Reference proteome</keyword>
<feature type="compositionally biased region" description="Low complexity" evidence="1">
    <location>
        <begin position="650"/>
        <end position="677"/>
    </location>
</feature>
<feature type="compositionally biased region" description="Polar residues" evidence="1">
    <location>
        <begin position="678"/>
        <end position="693"/>
    </location>
</feature>
<feature type="domain" description="R3H" evidence="2">
    <location>
        <begin position="568"/>
        <end position="609"/>
    </location>
</feature>
<dbReference type="PANTHER" id="PTHR12360">
    <property type="entry name" value="NUCLEAR TRANSCRIPTION FACTOR, X-BOX BINDING 1 NFX1"/>
    <property type="match status" value="1"/>
</dbReference>
<dbReference type="GO" id="GO:0005634">
    <property type="term" value="C:nucleus"/>
    <property type="evidence" value="ECO:0007669"/>
    <property type="project" value="TreeGrafter"/>
</dbReference>
<proteinExistence type="predicted"/>
<dbReference type="GO" id="GO:0000122">
    <property type="term" value="P:negative regulation of transcription by RNA polymerase II"/>
    <property type="evidence" value="ECO:0007669"/>
    <property type="project" value="TreeGrafter"/>
</dbReference>
<dbReference type="Proteomes" id="UP000284842">
    <property type="component" value="Unassembled WGS sequence"/>
</dbReference>
<evidence type="ECO:0000313" key="4">
    <source>
        <dbReference type="Proteomes" id="UP000284842"/>
    </source>
</evidence>
<feature type="region of interest" description="Disordered" evidence="1">
    <location>
        <begin position="1"/>
        <end position="267"/>
    </location>
</feature>
<dbReference type="InterPro" id="IPR001374">
    <property type="entry name" value="R3H_dom"/>
</dbReference>
<reference evidence="3 4" key="1">
    <citation type="journal article" date="2018" name="Evol. Lett.">
        <title>Horizontal gene cluster transfer increased hallucinogenic mushroom diversity.</title>
        <authorList>
            <person name="Reynolds H.T."/>
            <person name="Vijayakumar V."/>
            <person name="Gluck-Thaler E."/>
            <person name="Korotkin H.B."/>
            <person name="Matheny P.B."/>
            <person name="Slot J.C."/>
        </authorList>
    </citation>
    <scope>NUCLEOTIDE SEQUENCE [LARGE SCALE GENOMIC DNA]</scope>
    <source>
        <strain evidence="3 4">2629</strain>
    </source>
</reference>
<feature type="compositionally biased region" description="Polar residues" evidence="1">
    <location>
        <begin position="705"/>
        <end position="718"/>
    </location>
</feature>
<feature type="compositionally biased region" description="Polar residues" evidence="1">
    <location>
        <begin position="202"/>
        <end position="212"/>
    </location>
</feature>
<dbReference type="STRING" id="181874.A0A409YPZ6"/>
<dbReference type="SUPFAM" id="SSF82708">
    <property type="entry name" value="R3H domain"/>
    <property type="match status" value="1"/>
</dbReference>
<dbReference type="PANTHER" id="PTHR12360:SF12">
    <property type="entry name" value="TRANSCRIPTIONAL REPRESSOR NF-X1"/>
    <property type="match status" value="1"/>
</dbReference>
<dbReference type="AlphaFoldDB" id="A0A409YPZ6"/>
<feature type="compositionally biased region" description="Acidic residues" evidence="1">
    <location>
        <begin position="764"/>
        <end position="773"/>
    </location>
</feature>
<dbReference type="CDD" id="cd02325">
    <property type="entry name" value="R3H"/>
    <property type="match status" value="1"/>
</dbReference>
<feature type="compositionally biased region" description="Low complexity" evidence="1">
    <location>
        <begin position="55"/>
        <end position="94"/>
    </location>
</feature>
<dbReference type="Gene3D" id="3.30.1370.50">
    <property type="entry name" value="R3H-like domain"/>
    <property type="match status" value="1"/>
</dbReference>
<dbReference type="Pfam" id="PF01424">
    <property type="entry name" value="R3H"/>
    <property type="match status" value="1"/>
</dbReference>
<sequence>MEGGSTATATTTGGTSSSLTVPHNYDLNGPIPRGDDPSQRGTRGRGRGGARGQQRRNPNANTNASSSNPTTNPNASSSNPTTNPNPNSRPTTPTMGPSNDTSKPRPQRNRNVNNNRNNRRDGNTTQANDNNNNTNNNSPADSGSGRSTPRPRPPRPPRARTDATHGQDGPSDGTPSTGGAGSGNAGASRNRNRKPKDPQPHNLPNNSNTQDPSSSSSSKQPMPLSGQARRRANFGSSLTQPEASSNTTTNNSNSKPTRRPLPTGTDLTSTLIRSLSTPPYPDCLICFSAVRPEQAVWSCSPEWGVLGDDDANATASTNANANASAQYCWKTFHVKCIKSWADKSVKDLREAWRSRGVEDWKAKGEWRCPGCQVRRKEVPNSCPADSITVNGSVTPQDPRLQHPLPHVALVPPHAPNPANHVYLSNTHAPSHATLPQHATNPNHALLLCGKTSTASHGDDATNKTPSTSSTASSITTSSTTLKCTTECHIAKRNARLADALGIAPEKRDASGGHVQYNDELVGFARANMRFVGVVEKAFKEFVEGQSQSNAVGGGDAAVGGGGGGVVLKKQQVLPHMPPERRKFVHDLAGVYRMDTQMVDVEPHRSVQIIRRIDTRIPNPTLSAYVASMASNPNSSSSSLGKLADLRTLRPSPSSSPAPFSSSSTVTQQQTTQKASSSWNSIVSRQPKPQTQSAAAWLQQPVEAASGSSWRSTMGTSSGARPGAYRHPNAAASAAVSGGAASRTGTPPVPSGTGANDVNVGPGEDVPDNWEDDL</sequence>
<feature type="compositionally biased region" description="Polar residues" evidence="1">
    <location>
        <begin position="234"/>
        <end position="243"/>
    </location>
</feature>
<feature type="compositionally biased region" description="Low complexity" evidence="1">
    <location>
        <begin position="1"/>
        <end position="18"/>
    </location>
</feature>
<feature type="region of interest" description="Disordered" evidence="1">
    <location>
        <begin position="453"/>
        <end position="477"/>
    </location>
</feature>
<dbReference type="GO" id="GO:0000981">
    <property type="term" value="F:DNA-binding transcription factor activity, RNA polymerase II-specific"/>
    <property type="evidence" value="ECO:0007669"/>
    <property type="project" value="TreeGrafter"/>
</dbReference>
<evidence type="ECO:0000313" key="3">
    <source>
        <dbReference type="EMBL" id="PPR05076.1"/>
    </source>
</evidence>
<dbReference type="EMBL" id="NHTK01000852">
    <property type="protein sequence ID" value="PPR05076.1"/>
    <property type="molecule type" value="Genomic_DNA"/>
</dbReference>